<comment type="caution">
    <text evidence="1">The sequence shown here is derived from an EMBL/GenBank/DDBJ whole genome shotgun (WGS) entry which is preliminary data.</text>
</comment>
<organism evidence="1 2">
    <name type="scientific">Corallococcus exercitus</name>
    <dbReference type="NCBI Taxonomy" id="2316736"/>
    <lineage>
        <taxon>Bacteria</taxon>
        <taxon>Pseudomonadati</taxon>
        <taxon>Myxococcota</taxon>
        <taxon>Myxococcia</taxon>
        <taxon>Myxococcales</taxon>
        <taxon>Cystobacterineae</taxon>
        <taxon>Myxococcaceae</taxon>
        <taxon>Corallococcus</taxon>
    </lineage>
</organism>
<reference evidence="1 2" key="1">
    <citation type="submission" date="2020-05" db="EMBL/GenBank/DDBJ databases">
        <authorList>
            <person name="Whitworth D."/>
        </authorList>
    </citation>
    <scope>NUCLEOTIDE SEQUENCE [LARGE SCALE GENOMIC DNA]</scope>
    <source>
        <strain evidence="1 2">CA046A</strain>
    </source>
</reference>
<name>A0A7Y4NGC6_9BACT</name>
<evidence type="ECO:0008006" key="3">
    <source>
        <dbReference type="Google" id="ProtNLM"/>
    </source>
</evidence>
<dbReference type="RefSeq" id="WP_171420438.1">
    <property type="nucleotide sequence ID" value="NZ_JABFJW010000306.1"/>
</dbReference>
<accession>A0A7Y4NGC6</accession>
<protein>
    <recommendedName>
        <fullName evidence="3">Lipoprotein</fullName>
    </recommendedName>
</protein>
<proteinExistence type="predicted"/>
<sequence>MRLSVIVALMSVGLIAGCGGMEEDIQDVEVTGQDFTQCWNRCVATHQSCLQTATTPDAKAYCDKKFNFCVDRCESGTAR</sequence>
<dbReference type="PROSITE" id="PS51257">
    <property type="entry name" value="PROKAR_LIPOPROTEIN"/>
    <property type="match status" value="1"/>
</dbReference>
<evidence type="ECO:0000313" key="1">
    <source>
        <dbReference type="EMBL" id="NOK13257.1"/>
    </source>
</evidence>
<gene>
    <name evidence="1" type="ORF">HNS30_29865</name>
</gene>
<evidence type="ECO:0000313" key="2">
    <source>
        <dbReference type="Proteomes" id="UP000528460"/>
    </source>
</evidence>
<dbReference type="Proteomes" id="UP000528460">
    <property type="component" value="Unassembled WGS sequence"/>
</dbReference>
<dbReference type="AlphaFoldDB" id="A0A7Y4NGC6"/>
<dbReference type="EMBL" id="JABFJW010000306">
    <property type="protein sequence ID" value="NOK13257.1"/>
    <property type="molecule type" value="Genomic_DNA"/>
</dbReference>